<reference evidence="1 2" key="1">
    <citation type="submission" date="2018-06" db="EMBL/GenBank/DDBJ databases">
        <title>Genomic Encyclopedia of Archaeal and Bacterial Type Strains, Phase II (KMG-II): from individual species to whole genera.</title>
        <authorList>
            <person name="Goeker M."/>
        </authorList>
    </citation>
    <scope>NUCLEOTIDE SEQUENCE [LARGE SCALE GENOMIC DNA]</scope>
    <source>
        <strain evidence="1 2">DSM 29821</strain>
    </source>
</reference>
<keyword evidence="2" id="KW-1185">Reference proteome</keyword>
<sequence length="29" mass="3327">MDKGRGALQVQDNFTTNLHITLFEYTKNA</sequence>
<accession>A0A327W8V5</accession>
<dbReference type="EMBL" id="QLMA01000002">
    <property type="protein sequence ID" value="RAJ85823.1"/>
    <property type="molecule type" value="Genomic_DNA"/>
</dbReference>
<protein>
    <submittedName>
        <fullName evidence="1">Uncharacterized protein</fullName>
    </submittedName>
</protein>
<name>A0A327W8V5_9BACT</name>
<comment type="caution">
    <text evidence="1">The sequence shown here is derived from an EMBL/GenBank/DDBJ whole genome shotgun (WGS) entry which is preliminary data.</text>
</comment>
<evidence type="ECO:0000313" key="1">
    <source>
        <dbReference type="EMBL" id="RAJ85823.1"/>
    </source>
</evidence>
<proteinExistence type="predicted"/>
<gene>
    <name evidence="1" type="ORF">CLV59_102528</name>
</gene>
<organism evidence="1 2">
    <name type="scientific">Chitinophaga dinghuensis</name>
    <dbReference type="NCBI Taxonomy" id="1539050"/>
    <lineage>
        <taxon>Bacteria</taxon>
        <taxon>Pseudomonadati</taxon>
        <taxon>Bacteroidota</taxon>
        <taxon>Chitinophagia</taxon>
        <taxon>Chitinophagales</taxon>
        <taxon>Chitinophagaceae</taxon>
        <taxon>Chitinophaga</taxon>
    </lineage>
</organism>
<evidence type="ECO:0000313" key="2">
    <source>
        <dbReference type="Proteomes" id="UP000249819"/>
    </source>
</evidence>
<dbReference type="Proteomes" id="UP000249819">
    <property type="component" value="Unassembled WGS sequence"/>
</dbReference>
<dbReference type="AlphaFoldDB" id="A0A327W8V5"/>